<dbReference type="EMBL" id="FWFO01000001">
    <property type="protein sequence ID" value="SLN10764.1"/>
    <property type="molecule type" value="Genomic_DNA"/>
</dbReference>
<keyword evidence="7" id="KW-0288">FMN</keyword>
<dbReference type="HAMAP" id="MF_00300">
    <property type="entry name" value="Chorismate_synth"/>
    <property type="match status" value="1"/>
</dbReference>
<reference evidence="9 10" key="1">
    <citation type="submission" date="2017-03" db="EMBL/GenBank/DDBJ databases">
        <authorList>
            <person name="Afonso C.L."/>
            <person name="Miller P.J."/>
            <person name="Scott M.A."/>
            <person name="Spackman E."/>
            <person name="Goraichik I."/>
            <person name="Dimitrov K.M."/>
            <person name="Suarez D.L."/>
            <person name="Swayne D.E."/>
        </authorList>
    </citation>
    <scope>NUCLEOTIDE SEQUENCE [LARGE SCALE GENOMIC DNA]</scope>
    <source>
        <strain evidence="9 10">CECT 7639</strain>
    </source>
</reference>
<dbReference type="PANTHER" id="PTHR21085:SF0">
    <property type="entry name" value="CHORISMATE SYNTHASE"/>
    <property type="match status" value="1"/>
</dbReference>
<dbReference type="AlphaFoldDB" id="A0A1Y5R787"/>
<feature type="binding site" evidence="7">
    <location>
        <position position="326"/>
    </location>
    <ligand>
        <name>FMN</name>
        <dbReference type="ChEBI" id="CHEBI:58210"/>
    </ligand>
</feature>
<keyword evidence="10" id="KW-1185">Reference proteome</keyword>
<keyword evidence="4 7" id="KW-0028">Amino-acid biosynthesis</keyword>
<gene>
    <name evidence="7 9" type="primary">aroC</name>
    <name evidence="9" type="ORF">TRL7639_00027</name>
</gene>
<evidence type="ECO:0000256" key="7">
    <source>
        <dbReference type="HAMAP-Rule" id="MF_00300"/>
    </source>
</evidence>
<dbReference type="InterPro" id="IPR035904">
    <property type="entry name" value="Chorismate_synth_AroC_sf"/>
</dbReference>
<evidence type="ECO:0000256" key="8">
    <source>
        <dbReference type="RuleBase" id="RU000605"/>
    </source>
</evidence>
<dbReference type="GO" id="GO:0005829">
    <property type="term" value="C:cytosol"/>
    <property type="evidence" value="ECO:0007669"/>
    <property type="project" value="TreeGrafter"/>
</dbReference>
<comment type="subunit">
    <text evidence="7">Homotetramer.</text>
</comment>
<organism evidence="9 10">
    <name type="scientific">Falsiruegeria litorea R37</name>
    <dbReference type="NCBI Taxonomy" id="1200284"/>
    <lineage>
        <taxon>Bacteria</taxon>
        <taxon>Pseudomonadati</taxon>
        <taxon>Pseudomonadota</taxon>
        <taxon>Alphaproteobacteria</taxon>
        <taxon>Rhodobacterales</taxon>
        <taxon>Roseobacteraceae</taxon>
        <taxon>Falsiruegeria</taxon>
    </lineage>
</organism>
<dbReference type="PANTHER" id="PTHR21085">
    <property type="entry name" value="CHORISMATE SYNTHASE"/>
    <property type="match status" value="1"/>
</dbReference>
<dbReference type="CDD" id="cd07304">
    <property type="entry name" value="Chorismate_synthase"/>
    <property type="match status" value="1"/>
</dbReference>
<dbReference type="InterPro" id="IPR000453">
    <property type="entry name" value="Chorismate_synth"/>
</dbReference>
<feature type="binding site" evidence="7">
    <location>
        <position position="285"/>
    </location>
    <ligand>
        <name>FMN</name>
        <dbReference type="ChEBI" id="CHEBI:58210"/>
    </ligand>
</feature>
<dbReference type="Gene3D" id="3.60.150.10">
    <property type="entry name" value="Chorismate synthase AroC"/>
    <property type="match status" value="1"/>
</dbReference>
<protein>
    <recommendedName>
        <fullName evidence="3 7">Chorismate synthase</fullName>
        <shortName evidence="7">CS</shortName>
        <ecNumber evidence="3 7">4.2.3.5</ecNumber>
    </recommendedName>
    <alternativeName>
        <fullName evidence="7">5-enolpyruvylshikimate-3-phosphate phospholyase</fullName>
    </alternativeName>
</protein>
<dbReference type="GO" id="GO:0008652">
    <property type="term" value="P:amino acid biosynthetic process"/>
    <property type="evidence" value="ECO:0007669"/>
    <property type="project" value="UniProtKB-KW"/>
</dbReference>
<dbReference type="Proteomes" id="UP000193077">
    <property type="component" value="Unassembled WGS sequence"/>
</dbReference>
<keyword evidence="5 7" id="KW-0057">Aromatic amino acid biosynthesis</keyword>
<keyword evidence="7" id="KW-0274">FAD</keyword>
<dbReference type="PROSITE" id="PS00789">
    <property type="entry name" value="CHORISMATE_SYNTHASE_3"/>
    <property type="match status" value="1"/>
</dbReference>
<dbReference type="GO" id="GO:0009073">
    <property type="term" value="P:aromatic amino acid family biosynthetic process"/>
    <property type="evidence" value="ECO:0007669"/>
    <property type="project" value="UniProtKB-KW"/>
</dbReference>
<evidence type="ECO:0000313" key="10">
    <source>
        <dbReference type="Proteomes" id="UP000193077"/>
    </source>
</evidence>
<accession>A0A1Y5R787</accession>
<dbReference type="NCBIfam" id="TIGR00033">
    <property type="entry name" value="aroC"/>
    <property type="match status" value="1"/>
</dbReference>
<comment type="similarity">
    <text evidence="2 7 8">Belongs to the chorismate synthase family.</text>
</comment>
<dbReference type="Pfam" id="PF01264">
    <property type="entry name" value="Chorismate_synt"/>
    <property type="match status" value="1"/>
</dbReference>
<dbReference type="InterPro" id="IPR020541">
    <property type="entry name" value="Chorismate_synthase_CS"/>
</dbReference>
<dbReference type="UniPathway" id="UPA00053">
    <property type="reaction ID" value="UER00090"/>
</dbReference>
<dbReference type="OrthoDB" id="9771806at2"/>
<keyword evidence="7" id="KW-0285">Flavoprotein</keyword>
<comment type="pathway">
    <text evidence="1 7 8">Metabolic intermediate biosynthesis; chorismate biosynthesis; chorismate from D-erythrose 4-phosphate and phosphoenolpyruvate: step 7/7.</text>
</comment>
<dbReference type="RefSeq" id="WP_085793802.1">
    <property type="nucleotide sequence ID" value="NZ_FWFO01000001.1"/>
</dbReference>
<feature type="binding site" evidence="7">
    <location>
        <begin position="241"/>
        <end position="242"/>
    </location>
    <ligand>
        <name>FMN</name>
        <dbReference type="ChEBI" id="CHEBI:58210"/>
    </ligand>
</feature>
<sequence>MSMNSFGHLFRVTTWGESHGPALGATVDGCPPGVQIDAAMIQHWLDKRKPGQNKFTTQRREPDQVKILSGVFEGQTTGTPVQLMIENTDQRSKDYGDIMDKFRPGHADITYWQKYGIRDYRGGGRSSARETASRVAAGGLAREAIKQIAPNVQITGYMTQIGPNKIDRANFDWSQIEQNPFWTPDAQAADDWAEYLDGLRKSGSSVGAVVEVVARGVPAGLGAPIYAKLDTDLAAAMMSINAAKGVEIGEGMAAAELTGEANADEIFMGQNGPQYSSNHAGGILGGISTGQDIVVRFAVKPTSSILTTRKTITKSGEETEIITKGRHDPCVGIRAVPVGEAMMACVILDHLLLHRGQIGENRGAIG</sequence>
<feature type="binding site" evidence="7">
    <location>
        <begin position="300"/>
        <end position="304"/>
    </location>
    <ligand>
        <name>FMN</name>
        <dbReference type="ChEBI" id="CHEBI:58210"/>
    </ligand>
</feature>
<evidence type="ECO:0000256" key="3">
    <source>
        <dbReference type="ARBA" id="ARBA00013036"/>
    </source>
</evidence>
<dbReference type="GO" id="GO:0004107">
    <property type="term" value="F:chorismate synthase activity"/>
    <property type="evidence" value="ECO:0007669"/>
    <property type="project" value="UniProtKB-UniRule"/>
</dbReference>
<feature type="binding site" evidence="7">
    <location>
        <position position="54"/>
    </location>
    <ligand>
        <name>NADP(+)</name>
        <dbReference type="ChEBI" id="CHEBI:58349"/>
    </ligand>
</feature>
<dbReference type="PIRSF" id="PIRSF001456">
    <property type="entry name" value="Chorismate_synth"/>
    <property type="match status" value="1"/>
</dbReference>
<dbReference type="NCBIfam" id="NF003793">
    <property type="entry name" value="PRK05382.1"/>
    <property type="match status" value="1"/>
</dbReference>
<dbReference type="EC" id="4.2.3.5" evidence="3 7"/>
<comment type="cofactor">
    <cofactor evidence="7 8">
        <name>FMNH2</name>
        <dbReference type="ChEBI" id="CHEBI:57618"/>
    </cofactor>
    <text evidence="7 8">Reduced FMN (FMNH(2)).</text>
</comment>
<evidence type="ECO:0000256" key="1">
    <source>
        <dbReference type="ARBA" id="ARBA00005044"/>
    </source>
</evidence>
<dbReference type="GO" id="GO:0010181">
    <property type="term" value="F:FMN binding"/>
    <property type="evidence" value="ECO:0007669"/>
    <property type="project" value="TreeGrafter"/>
</dbReference>
<comment type="catalytic activity">
    <reaction evidence="7 8">
        <text>5-O-(1-carboxyvinyl)-3-phosphoshikimate = chorismate + phosphate</text>
        <dbReference type="Rhea" id="RHEA:21020"/>
        <dbReference type="ChEBI" id="CHEBI:29748"/>
        <dbReference type="ChEBI" id="CHEBI:43474"/>
        <dbReference type="ChEBI" id="CHEBI:57701"/>
        <dbReference type="EC" id="4.2.3.5"/>
    </reaction>
</comment>
<name>A0A1Y5R787_9RHOB</name>
<evidence type="ECO:0000256" key="6">
    <source>
        <dbReference type="ARBA" id="ARBA00023239"/>
    </source>
</evidence>
<proteinExistence type="inferred from homology"/>
<feature type="binding site" evidence="7">
    <location>
        <begin position="125"/>
        <end position="127"/>
    </location>
    <ligand>
        <name>FMN</name>
        <dbReference type="ChEBI" id="CHEBI:58210"/>
    </ligand>
</feature>
<evidence type="ECO:0000256" key="2">
    <source>
        <dbReference type="ARBA" id="ARBA00008014"/>
    </source>
</evidence>
<evidence type="ECO:0000256" key="4">
    <source>
        <dbReference type="ARBA" id="ARBA00022605"/>
    </source>
</evidence>
<keyword evidence="7" id="KW-0521">NADP</keyword>
<evidence type="ECO:0000256" key="5">
    <source>
        <dbReference type="ARBA" id="ARBA00023141"/>
    </source>
</evidence>
<dbReference type="GO" id="GO:0009423">
    <property type="term" value="P:chorismate biosynthetic process"/>
    <property type="evidence" value="ECO:0007669"/>
    <property type="project" value="UniProtKB-UniRule"/>
</dbReference>
<keyword evidence="6 7" id="KW-0456">Lyase</keyword>
<evidence type="ECO:0000313" key="9">
    <source>
        <dbReference type="EMBL" id="SLN10764.1"/>
    </source>
</evidence>
<comment type="function">
    <text evidence="7">Catalyzes the anti-1,4-elimination of the C-3 phosphate and the C-6 proR hydrogen from 5-enolpyruvylshikimate-3-phosphate (EPSP) to yield chorismate, which is the branch point compound that serves as the starting substrate for the three terminal pathways of aromatic amino acid biosynthesis. This reaction introduces a second double bond into the aromatic ring system.</text>
</comment>
<dbReference type="SUPFAM" id="SSF103263">
    <property type="entry name" value="Chorismate synthase, AroC"/>
    <property type="match status" value="1"/>
</dbReference>
<dbReference type="PROSITE" id="PS00787">
    <property type="entry name" value="CHORISMATE_SYNTHASE_1"/>
    <property type="match status" value="1"/>
</dbReference>
<feature type="binding site" evidence="7">
    <location>
        <position position="48"/>
    </location>
    <ligand>
        <name>NADP(+)</name>
        <dbReference type="ChEBI" id="CHEBI:58349"/>
    </ligand>
</feature>